<feature type="compositionally biased region" description="Low complexity" evidence="1">
    <location>
        <begin position="555"/>
        <end position="568"/>
    </location>
</feature>
<feature type="compositionally biased region" description="Basic and acidic residues" evidence="1">
    <location>
        <begin position="331"/>
        <end position="345"/>
    </location>
</feature>
<gene>
    <name evidence="2" type="ORF">N0F65_003372</name>
</gene>
<evidence type="ECO:0000313" key="2">
    <source>
        <dbReference type="EMBL" id="DBA03125.1"/>
    </source>
</evidence>
<reference evidence="2" key="1">
    <citation type="submission" date="2022-11" db="EMBL/GenBank/DDBJ databases">
        <authorList>
            <person name="Morgan W.R."/>
            <person name="Tartar A."/>
        </authorList>
    </citation>
    <scope>NUCLEOTIDE SEQUENCE</scope>
    <source>
        <strain evidence="2">ARSEF 373</strain>
    </source>
</reference>
<proteinExistence type="predicted"/>
<feature type="compositionally biased region" description="Basic and acidic residues" evidence="1">
    <location>
        <begin position="311"/>
        <end position="323"/>
    </location>
</feature>
<feature type="region of interest" description="Disordered" evidence="1">
    <location>
        <begin position="693"/>
        <end position="779"/>
    </location>
</feature>
<feature type="region of interest" description="Disordered" evidence="1">
    <location>
        <begin position="532"/>
        <end position="568"/>
    </location>
</feature>
<protein>
    <submittedName>
        <fullName evidence="2">Uncharacterized protein</fullName>
    </submittedName>
</protein>
<feature type="compositionally biased region" description="Low complexity" evidence="1">
    <location>
        <begin position="733"/>
        <end position="760"/>
    </location>
</feature>
<sequence length="952" mass="103727">MMTALEDSETMQRIRSVLLDTRASQLLEPIRLPTKLRDRVEKAQRRAAAAKDGALMFAAASEHLGETPNAQALLANTSSALVVAAATTMLPAAAGRNKHHLPEVVLGHKMRGFEAKTNANSLLLDPLEGALNRLTIEEKERVMTKMQTKIQQITQDVNAHFVKLKAELDAHGVFDSAANYQRAQAICLVELQKRCRMDVIRDEAIKEVLGTGGTCANADDGDRFAGKLNMMLEQKSTTKKSALALSGPESVDDANGGQLTPGSGEARGGASGGGGSGGISLTTRSLSSRRQRHVKPTARQRALPKLPPPHTRREAKTSSREDNATTTNQESLDKASDDKKSHGNDGEGSGDAANDTNELDRGSMLSRHPHIAQAIQQLLLQAAHAGDKTSKGANATIINNNSNNPSSLPHNNDVELTELHALTISDEWVERPMTYQVIASRAVQQLWKKMERRRWDSTGHFGSTHMHLQTERRKSVSVALLKRIARPNGGNQQDDDDADDSHEIDDDDTGETNADKLKRSELEYKHIQETINGRLQRKKAGHAVATPARTHRRAPPTTVTAVPTTAPASTNAMTTGLDHAYAPPSTAPALLRGSISTPALRGSIRASLGAGDPVTAQLRASMSTPGLNGRGSLLERHISVIAATLRDGKKSMRHKSLIGAPVAADARMIGRHSNARMAERRYSAMTWEWHHPLHHGTEQGNGAGENDDEGGNGGHRDENHVDTVHEEDDEKNTMVNVNDNDDTSSVASSSYLDSARSVLSNGTSSKKLHGKKKKKNTHMQAHTSVHQMTGANSGGGGFLSFGISMNAAALQTRLEDVWKRLEFPYSQKLAMLEKFAELQDAETVLGVLHWWDKAADMVTVRERMKLALMQFAEVEEVKPSARLTADEWRYLATEQVDVPVNPPALSCADYVDWIQDTMEVVTNKCEKLGQLLKAKTGDELQFQGHTYPPRTF</sequence>
<evidence type="ECO:0000313" key="3">
    <source>
        <dbReference type="Proteomes" id="UP001146120"/>
    </source>
</evidence>
<dbReference type="AlphaFoldDB" id="A0AAV2ZF47"/>
<reference evidence="2" key="2">
    <citation type="journal article" date="2023" name="Microbiol Resour">
        <title>Decontamination and Annotation of the Draft Genome Sequence of the Oomycete Lagenidium giganteum ARSEF 373.</title>
        <authorList>
            <person name="Morgan W.R."/>
            <person name="Tartar A."/>
        </authorList>
    </citation>
    <scope>NUCLEOTIDE SEQUENCE</scope>
    <source>
        <strain evidence="2">ARSEF 373</strain>
    </source>
</reference>
<dbReference type="Proteomes" id="UP001146120">
    <property type="component" value="Unassembled WGS sequence"/>
</dbReference>
<feature type="region of interest" description="Disordered" evidence="1">
    <location>
        <begin position="484"/>
        <end position="519"/>
    </location>
</feature>
<feature type="compositionally biased region" description="Basic and acidic residues" evidence="1">
    <location>
        <begin position="714"/>
        <end position="724"/>
    </location>
</feature>
<keyword evidence="3" id="KW-1185">Reference proteome</keyword>
<name>A0AAV2ZF47_9STRA</name>
<feature type="compositionally biased region" description="Acidic residues" evidence="1">
    <location>
        <begin position="493"/>
        <end position="510"/>
    </location>
</feature>
<evidence type="ECO:0000256" key="1">
    <source>
        <dbReference type="SAM" id="MobiDB-lite"/>
    </source>
</evidence>
<organism evidence="2 3">
    <name type="scientific">Lagenidium giganteum</name>
    <dbReference type="NCBI Taxonomy" id="4803"/>
    <lineage>
        <taxon>Eukaryota</taxon>
        <taxon>Sar</taxon>
        <taxon>Stramenopiles</taxon>
        <taxon>Oomycota</taxon>
        <taxon>Peronosporomycetes</taxon>
        <taxon>Pythiales</taxon>
        <taxon>Pythiaceae</taxon>
    </lineage>
</organism>
<feature type="region of interest" description="Disordered" evidence="1">
    <location>
        <begin position="239"/>
        <end position="362"/>
    </location>
</feature>
<accession>A0AAV2ZF47</accession>
<feature type="compositionally biased region" description="Basic residues" evidence="1">
    <location>
        <begin position="287"/>
        <end position="298"/>
    </location>
</feature>
<comment type="caution">
    <text evidence="2">The sequence shown here is derived from an EMBL/GenBank/DDBJ whole genome shotgun (WGS) entry which is preliminary data.</text>
</comment>
<dbReference type="EMBL" id="DAKRPA010000023">
    <property type="protein sequence ID" value="DBA03125.1"/>
    <property type="molecule type" value="Genomic_DNA"/>
</dbReference>
<feature type="compositionally biased region" description="Basic residues" evidence="1">
    <location>
        <begin position="766"/>
        <end position="777"/>
    </location>
</feature>
<feature type="compositionally biased region" description="Gly residues" evidence="1">
    <location>
        <begin position="265"/>
        <end position="278"/>
    </location>
</feature>